<evidence type="ECO:0000313" key="13">
    <source>
        <dbReference type="Proteomes" id="UP001583193"/>
    </source>
</evidence>
<evidence type="ECO:0000256" key="4">
    <source>
        <dbReference type="ARBA" id="ARBA00022676"/>
    </source>
</evidence>
<dbReference type="PANTHER" id="PTHR22914:SF13">
    <property type="entry name" value="CHITIN SYNTHASE"/>
    <property type="match status" value="1"/>
</dbReference>
<reference evidence="12 13" key="1">
    <citation type="journal article" date="2024" name="IMA Fungus">
        <title>IMA Genome - F19 : A genome assembly and annotation guide to empower mycologists, including annotated draft genome sequences of Ceratocystis pirilliformis, Diaporthe australafricana, Fusarium ophioides, Paecilomyces lecythidis, and Sporothrix stenoceras.</title>
        <authorList>
            <person name="Aylward J."/>
            <person name="Wilson A.M."/>
            <person name="Visagie C.M."/>
            <person name="Spraker J."/>
            <person name="Barnes I."/>
            <person name="Buitendag C."/>
            <person name="Ceriani C."/>
            <person name="Del Mar Angel L."/>
            <person name="du Plessis D."/>
            <person name="Fuchs T."/>
            <person name="Gasser K."/>
            <person name="Kramer D."/>
            <person name="Li W."/>
            <person name="Munsamy K."/>
            <person name="Piso A."/>
            <person name="Price J.L."/>
            <person name="Sonnekus B."/>
            <person name="Thomas C."/>
            <person name="van der Nest A."/>
            <person name="van Dijk A."/>
            <person name="van Heerden A."/>
            <person name="van Vuuren N."/>
            <person name="Yilmaz N."/>
            <person name="Duong T.A."/>
            <person name="van der Merwe N.A."/>
            <person name="Wingfield M.J."/>
            <person name="Wingfield B.D."/>
        </authorList>
    </citation>
    <scope>NUCLEOTIDE SEQUENCE [LARGE SCALE GENOMIC DNA]</scope>
    <source>
        <strain evidence="12 13">CMW 18167</strain>
    </source>
</reference>
<gene>
    <name evidence="12" type="ORF">Plec18167_002035</name>
</gene>
<evidence type="ECO:0000256" key="10">
    <source>
        <dbReference type="SAM" id="MobiDB-lite"/>
    </source>
</evidence>
<feature type="transmembrane region" description="Helical" evidence="11">
    <location>
        <begin position="690"/>
        <end position="710"/>
    </location>
</feature>
<sequence>MYAIRPENRDVVLQSTDKDGQPIAAHTITFPQKGTITKVKSRHTRGRRSILGKIFFTQPSRIPIVSTRSVSSRSGRHSISSSSIYSADARIETTRSRSNSSQSDAPSSYKSAVPDWFSQHSTESPLSSGVLSLPETAQTWDDSSLTSSSLLDVRTNSKDKGPLILPEPLAHPFVPPPGPQNSPDVDIEEESALAAINTLPRSSAENKRLQTNDQSEPSIEEWEDCITTATPKVRVEDTPKIRRRGRRTIVTQKHLMQAAVVLLNGFSIFVTWWWPRFAYILLPFITATVALNSIMVFSIGAHIIWHRIFPEKQIMPEKPESMVLLIPCYNETMEEMTKSLNSLVGQKDINQHPQAVMIICDGKVRGPGMEKTTADYLFEDILVQKDYRVRIRAAYLAWDQEFMDVVVQKGTYRGVPYFCIVKQQNQGKRDSLIVVRSFLYNYNVRAEHPETVFSPRFFGFMASFLKESGIDNVDHLVGMDADTVFEDNCISELLKESRYPHTVGVCGYVAVDWKDGHWDPWRLYQSAEYTIAQGLRRLHQSIATHKVSCLPGCCQLLKICEETCGPEVLVEKFGYCPTLTDGMLTQIRATASEDRNHVCHMLSMRPKVQTRQALKANAYTDVPHSWSVFLSQRRRWSLGATSNDLLLVFAPGVQWFERIIAIVNCLTWFLNFFIFASVVSFIYAMTHTPAWIIMCFVSVMLIPLVYYLCIPLWLCSEWHGRFQFWAGCALYTFCGPFINISVLLYSCWNMDSFGWGKTRKVIAEDAVSVPESTSQSDPISKEVSVTDNVPDMSASSSSSSEGNKQKQLDLDPAQDKTTLERSGEDGRQNIHVCQDKEGESPRNENEEK</sequence>
<protein>
    <recommendedName>
        <fullName evidence="2">chitin synthase</fullName>
        <ecNumber evidence="2">2.4.1.16</ecNumber>
    </recommendedName>
</protein>
<dbReference type="PANTHER" id="PTHR22914">
    <property type="entry name" value="CHITIN SYNTHASE"/>
    <property type="match status" value="1"/>
</dbReference>
<keyword evidence="8 11" id="KW-0472">Membrane</keyword>
<feature type="transmembrane region" description="Helical" evidence="11">
    <location>
        <begin position="659"/>
        <end position="684"/>
    </location>
</feature>
<dbReference type="InterPro" id="IPR004835">
    <property type="entry name" value="Chitin_synth"/>
</dbReference>
<dbReference type="InterPro" id="IPR029044">
    <property type="entry name" value="Nucleotide-diphossugar_trans"/>
</dbReference>
<evidence type="ECO:0000256" key="8">
    <source>
        <dbReference type="ARBA" id="ARBA00023136"/>
    </source>
</evidence>
<comment type="caution">
    <text evidence="12">The sequence shown here is derived from an EMBL/GenBank/DDBJ whole genome shotgun (WGS) entry which is preliminary data.</text>
</comment>
<accession>A0ABR3Y837</accession>
<evidence type="ECO:0000256" key="7">
    <source>
        <dbReference type="ARBA" id="ARBA00022989"/>
    </source>
</evidence>
<organism evidence="12 13">
    <name type="scientific">Paecilomyces lecythidis</name>
    <dbReference type="NCBI Taxonomy" id="3004212"/>
    <lineage>
        <taxon>Eukaryota</taxon>
        <taxon>Fungi</taxon>
        <taxon>Dikarya</taxon>
        <taxon>Ascomycota</taxon>
        <taxon>Pezizomycotina</taxon>
        <taxon>Eurotiomycetes</taxon>
        <taxon>Eurotiomycetidae</taxon>
        <taxon>Eurotiales</taxon>
        <taxon>Thermoascaceae</taxon>
        <taxon>Paecilomyces</taxon>
    </lineage>
</organism>
<evidence type="ECO:0000256" key="9">
    <source>
        <dbReference type="ARBA" id="ARBA00023180"/>
    </source>
</evidence>
<comment type="subcellular location">
    <subcellularLocation>
        <location evidence="1">Cell membrane</location>
        <topology evidence="1">Multi-pass membrane protein</topology>
    </subcellularLocation>
</comment>
<keyword evidence="7 11" id="KW-1133">Transmembrane helix</keyword>
<evidence type="ECO:0000313" key="12">
    <source>
        <dbReference type="EMBL" id="KAL1884447.1"/>
    </source>
</evidence>
<evidence type="ECO:0000256" key="6">
    <source>
        <dbReference type="ARBA" id="ARBA00022692"/>
    </source>
</evidence>
<dbReference type="Proteomes" id="UP001583193">
    <property type="component" value="Unassembled WGS sequence"/>
</dbReference>
<dbReference type="EC" id="2.4.1.16" evidence="2"/>
<keyword evidence="9" id="KW-0325">Glycoprotein</keyword>
<feature type="region of interest" description="Disordered" evidence="10">
    <location>
        <begin position="66"/>
        <end position="85"/>
    </location>
</feature>
<dbReference type="Pfam" id="PF03142">
    <property type="entry name" value="Chitin_synth_2"/>
    <property type="match status" value="1"/>
</dbReference>
<feature type="region of interest" description="Disordered" evidence="10">
    <location>
        <begin position="771"/>
        <end position="848"/>
    </location>
</feature>
<keyword evidence="4" id="KW-0328">Glycosyltransferase</keyword>
<keyword evidence="13" id="KW-1185">Reference proteome</keyword>
<dbReference type="EMBL" id="JAVDPF010000004">
    <property type="protein sequence ID" value="KAL1884447.1"/>
    <property type="molecule type" value="Genomic_DNA"/>
</dbReference>
<keyword evidence="3" id="KW-1003">Cell membrane</keyword>
<feature type="transmembrane region" description="Helical" evidence="11">
    <location>
        <begin position="254"/>
        <end position="274"/>
    </location>
</feature>
<name>A0ABR3Y837_9EURO</name>
<feature type="compositionally biased region" description="Polar residues" evidence="10">
    <location>
        <begin position="771"/>
        <end position="787"/>
    </location>
</feature>
<feature type="region of interest" description="Disordered" evidence="10">
    <location>
        <begin position="91"/>
        <end position="112"/>
    </location>
</feature>
<proteinExistence type="predicted"/>
<keyword evidence="5" id="KW-0808">Transferase</keyword>
<keyword evidence="6 11" id="KW-0812">Transmembrane</keyword>
<evidence type="ECO:0000256" key="1">
    <source>
        <dbReference type="ARBA" id="ARBA00004651"/>
    </source>
</evidence>
<evidence type="ECO:0000256" key="5">
    <source>
        <dbReference type="ARBA" id="ARBA00022679"/>
    </source>
</evidence>
<feature type="compositionally biased region" description="Basic and acidic residues" evidence="10">
    <location>
        <begin position="803"/>
        <end position="848"/>
    </location>
</feature>
<dbReference type="SUPFAM" id="SSF53448">
    <property type="entry name" value="Nucleotide-diphospho-sugar transferases"/>
    <property type="match status" value="1"/>
</dbReference>
<feature type="transmembrane region" description="Helical" evidence="11">
    <location>
        <begin position="722"/>
        <end position="745"/>
    </location>
</feature>
<evidence type="ECO:0000256" key="3">
    <source>
        <dbReference type="ARBA" id="ARBA00022475"/>
    </source>
</evidence>
<feature type="transmembrane region" description="Helical" evidence="11">
    <location>
        <begin position="280"/>
        <end position="305"/>
    </location>
</feature>
<evidence type="ECO:0000256" key="2">
    <source>
        <dbReference type="ARBA" id="ARBA00012543"/>
    </source>
</evidence>
<evidence type="ECO:0000256" key="11">
    <source>
        <dbReference type="SAM" id="Phobius"/>
    </source>
</evidence>
<feature type="compositionally biased region" description="Polar residues" evidence="10">
    <location>
        <begin position="96"/>
        <end position="110"/>
    </location>
</feature>